<dbReference type="GO" id="GO:0000801">
    <property type="term" value="C:central element"/>
    <property type="evidence" value="ECO:0007669"/>
    <property type="project" value="TreeGrafter"/>
</dbReference>
<evidence type="ECO:0000313" key="2">
    <source>
        <dbReference type="Proteomes" id="UP000230750"/>
    </source>
</evidence>
<reference evidence="1 2" key="1">
    <citation type="journal article" date="2017" name="PLoS Biol.">
        <title>The sea cucumber genome provides insights into morphological evolution and visceral regeneration.</title>
        <authorList>
            <person name="Zhang X."/>
            <person name="Sun L."/>
            <person name="Yuan J."/>
            <person name="Sun Y."/>
            <person name="Gao Y."/>
            <person name="Zhang L."/>
            <person name="Li S."/>
            <person name="Dai H."/>
            <person name="Hamel J.F."/>
            <person name="Liu C."/>
            <person name="Yu Y."/>
            <person name="Liu S."/>
            <person name="Lin W."/>
            <person name="Guo K."/>
            <person name="Jin S."/>
            <person name="Xu P."/>
            <person name="Storey K.B."/>
            <person name="Huan P."/>
            <person name="Zhang T."/>
            <person name="Zhou Y."/>
            <person name="Zhang J."/>
            <person name="Lin C."/>
            <person name="Li X."/>
            <person name="Xing L."/>
            <person name="Huo D."/>
            <person name="Sun M."/>
            <person name="Wang L."/>
            <person name="Mercier A."/>
            <person name="Li F."/>
            <person name="Yang H."/>
            <person name="Xiang J."/>
        </authorList>
    </citation>
    <scope>NUCLEOTIDE SEQUENCE [LARGE SCALE GENOMIC DNA]</scope>
    <source>
        <strain evidence="1">Shaxun</strain>
        <tissue evidence="1">Muscle</tissue>
    </source>
</reference>
<dbReference type="GO" id="GO:0007060">
    <property type="term" value="P:male meiosis chromosome segregation"/>
    <property type="evidence" value="ECO:0007669"/>
    <property type="project" value="TreeGrafter"/>
</dbReference>
<dbReference type="OrthoDB" id="65716at2759"/>
<sequence>KILHSLIQLSLGDGNCNDTEKMEEAWHHFSDALSLIHNSTEQLDYPEIEILWLMTKSWNTGIYAYGTGKPQIAMKWSSLSMKFLSQLRDFKQSYEPK</sequence>
<organism evidence="1 2">
    <name type="scientific">Stichopus japonicus</name>
    <name type="common">Sea cucumber</name>
    <dbReference type="NCBI Taxonomy" id="307972"/>
    <lineage>
        <taxon>Eukaryota</taxon>
        <taxon>Metazoa</taxon>
        <taxon>Echinodermata</taxon>
        <taxon>Eleutherozoa</taxon>
        <taxon>Echinozoa</taxon>
        <taxon>Holothuroidea</taxon>
        <taxon>Aspidochirotacea</taxon>
        <taxon>Aspidochirotida</taxon>
        <taxon>Stichopodidae</taxon>
        <taxon>Apostichopus</taxon>
    </lineage>
</organism>
<name>A0A2G8JDF0_STIJA</name>
<dbReference type="PANTHER" id="PTHR47083">
    <property type="entry name" value="TESTIS-EXPRESSED PROTEIN 11"/>
    <property type="match status" value="1"/>
</dbReference>
<feature type="non-terminal residue" evidence="1">
    <location>
        <position position="97"/>
    </location>
</feature>
<dbReference type="Proteomes" id="UP000230750">
    <property type="component" value="Unassembled WGS sequence"/>
</dbReference>
<dbReference type="AlphaFoldDB" id="A0A2G8JDF0"/>
<dbReference type="InterPro" id="IPR042861">
    <property type="entry name" value="TEX11"/>
</dbReference>
<dbReference type="EMBL" id="MRZV01002415">
    <property type="protein sequence ID" value="PIK33766.1"/>
    <property type="molecule type" value="Genomic_DNA"/>
</dbReference>
<proteinExistence type="predicted"/>
<gene>
    <name evidence="1" type="ORF">BSL78_29420</name>
</gene>
<evidence type="ECO:0000313" key="1">
    <source>
        <dbReference type="EMBL" id="PIK33766.1"/>
    </source>
</evidence>
<dbReference type="STRING" id="307972.A0A2G8JDF0"/>
<feature type="non-terminal residue" evidence="1">
    <location>
        <position position="1"/>
    </location>
</feature>
<dbReference type="GO" id="GO:0007131">
    <property type="term" value="P:reciprocal meiotic recombination"/>
    <property type="evidence" value="ECO:0007669"/>
    <property type="project" value="TreeGrafter"/>
</dbReference>
<dbReference type="PANTHER" id="PTHR47083:SF1">
    <property type="entry name" value="TESTIS-EXPRESSED PROTEIN 11"/>
    <property type="match status" value="1"/>
</dbReference>
<comment type="caution">
    <text evidence="1">The sequence shown here is derived from an EMBL/GenBank/DDBJ whole genome shotgun (WGS) entry which is preliminary data.</text>
</comment>
<protein>
    <submittedName>
        <fullName evidence="1">Putative testis-expressed sequence 11 protein isoform X2</fullName>
    </submittedName>
</protein>
<accession>A0A2G8JDF0</accession>
<dbReference type="GO" id="GO:0007130">
    <property type="term" value="P:synaptonemal complex assembly"/>
    <property type="evidence" value="ECO:0007669"/>
    <property type="project" value="TreeGrafter"/>
</dbReference>
<keyword evidence="2" id="KW-1185">Reference proteome</keyword>